<protein>
    <submittedName>
        <fullName evidence="1">Restriction endonuclease XhoI</fullName>
    </submittedName>
</protein>
<keyword evidence="1" id="KW-0378">Hydrolase</keyword>
<dbReference type="InterPro" id="IPR007636">
    <property type="entry name" value="Restrct_endonuc_II_XhoI"/>
</dbReference>
<dbReference type="RefSeq" id="WP_092768053.1">
    <property type="nucleotide sequence ID" value="NZ_FOHS01000001.1"/>
</dbReference>
<dbReference type="GO" id="GO:0009307">
    <property type="term" value="P:DNA restriction-modification system"/>
    <property type="evidence" value="ECO:0007669"/>
    <property type="project" value="InterPro"/>
</dbReference>
<keyword evidence="1" id="KW-0255">Endonuclease</keyword>
<dbReference type="GO" id="GO:0003677">
    <property type="term" value="F:DNA binding"/>
    <property type="evidence" value="ECO:0007669"/>
    <property type="project" value="InterPro"/>
</dbReference>
<dbReference type="AlphaFoldDB" id="A0A1I0A3W7"/>
<keyword evidence="1" id="KW-0540">Nuclease</keyword>
<proteinExistence type="predicted"/>
<keyword evidence="2" id="KW-1185">Reference proteome</keyword>
<dbReference type="Proteomes" id="UP000198697">
    <property type="component" value="Unassembled WGS sequence"/>
</dbReference>
<evidence type="ECO:0000313" key="1">
    <source>
        <dbReference type="EMBL" id="SES88771.1"/>
    </source>
</evidence>
<evidence type="ECO:0000313" key="2">
    <source>
        <dbReference type="Proteomes" id="UP000198697"/>
    </source>
</evidence>
<dbReference type="GO" id="GO:0009036">
    <property type="term" value="F:type II site-specific deoxyribonuclease activity"/>
    <property type="evidence" value="ECO:0007669"/>
    <property type="project" value="InterPro"/>
</dbReference>
<dbReference type="OrthoDB" id="3638769at2"/>
<dbReference type="Pfam" id="PF04555">
    <property type="entry name" value="XhoI"/>
    <property type="match status" value="1"/>
</dbReference>
<sequence>MPTPLETLFQNLDSELQQAVQYYWNARDQARTRQQTAGRLDTGTRSAVTAGGQMGALEALIVRALRLVGLPNLDIKIGRSEDPASQGRLEIPGYYRPEKKWDMLVLSNGLLIAALEFKSQVGPSFGNNANNRVEEAVGSAEDVWKAYREQRFGPGPRPFLGYLFLLEDCPKVHAPVKLNQPYFPVDPAFVTPRGGTSYAQRYEVLCRRLMHENLYSAACLLLATNATPTTVTQPAPNLTFRWLLAGLVKHAEAVVLGQGS</sequence>
<accession>A0A1I0A3W7</accession>
<gene>
    <name evidence="1" type="ORF">SAMN04487998_0580</name>
</gene>
<dbReference type="EMBL" id="FOHS01000001">
    <property type="protein sequence ID" value="SES88771.1"/>
    <property type="molecule type" value="Genomic_DNA"/>
</dbReference>
<name>A0A1I0A3W7_9BACT</name>
<organism evidence="1 2">
    <name type="scientific">Hymenobacter actinosclerus</name>
    <dbReference type="NCBI Taxonomy" id="82805"/>
    <lineage>
        <taxon>Bacteria</taxon>
        <taxon>Pseudomonadati</taxon>
        <taxon>Bacteroidota</taxon>
        <taxon>Cytophagia</taxon>
        <taxon>Cytophagales</taxon>
        <taxon>Hymenobacteraceae</taxon>
        <taxon>Hymenobacter</taxon>
    </lineage>
</organism>
<reference evidence="2" key="1">
    <citation type="submission" date="2016-10" db="EMBL/GenBank/DDBJ databases">
        <authorList>
            <person name="Varghese N."/>
            <person name="Submissions S."/>
        </authorList>
    </citation>
    <scope>NUCLEOTIDE SEQUENCE [LARGE SCALE GENOMIC DNA]</scope>
    <source>
        <strain evidence="2">DSM 15310</strain>
    </source>
</reference>
<dbReference type="STRING" id="82805.SAMN04487998_0580"/>